<dbReference type="Proteomes" id="UP000268093">
    <property type="component" value="Unassembled WGS sequence"/>
</dbReference>
<evidence type="ECO:0000313" key="1">
    <source>
        <dbReference type="EMBL" id="RUP44978.1"/>
    </source>
</evidence>
<name>A0A433D2B0_9FUNG</name>
<dbReference type="AlphaFoldDB" id="A0A433D2B0"/>
<sequence length="182" mass="20454">MATKPPHNSRPCIQLHPDVLSFKLPTSLHPALAAMDIEDWTYRGFARLDSERGVALAQAVRGNTREKGDSFGVSYLCQAIALNKSTFSQPFEQLKDIEVALSHYIRLRLRSRVKDSVNVIQKLTELQMRETLVFDLVMNIMESSIDGKCSSKNEQECCGSGTLVMSFNSNNLTYKSMTTIVY</sequence>
<comment type="caution">
    <text evidence="1">The sequence shown here is derived from an EMBL/GenBank/DDBJ whole genome shotgun (WGS) entry which is preliminary data.</text>
</comment>
<dbReference type="EMBL" id="RBNI01008011">
    <property type="protein sequence ID" value="RUP44978.1"/>
    <property type="molecule type" value="Genomic_DNA"/>
</dbReference>
<keyword evidence="2" id="KW-1185">Reference proteome</keyword>
<gene>
    <name evidence="1" type="ORF">BC936DRAFT_148775</name>
</gene>
<organism evidence="1 2">
    <name type="scientific">Jimgerdemannia flammicorona</name>
    <dbReference type="NCBI Taxonomy" id="994334"/>
    <lineage>
        <taxon>Eukaryota</taxon>
        <taxon>Fungi</taxon>
        <taxon>Fungi incertae sedis</taxon>
        <taxon>Mucoromycota</taxon>
        <taxon>Mucoromycotina</taxon>
        <taxon>Endogonomycetes</taxon>
        <taxon>Endogonales</taxon>
        <taxon>Endogonaceae</taxon>
        <taxon>Jimgerdemannia</taxon>
    </lineage>
</organism>
<reference evidence="1 2" key="1">
    <citation type="journal article" date="2018" name="New Phytol.">
        <title>Phylogenomics of Endogonaceae and evolution of mycorrhizas within Mucoromycota.</title>
        <authorList>
            <person name="Chang Y."/>
            <person name="Desiro A."/>
            <person name="Na H."/>
            <person name="Sandor L."/>
            <person name="Lipzen A."/>
            <person name="Clum A."/>
            <person name="Barry K."/>
            <person name="Grigoriev I.V."/>
            <person name="Martin F.M."/>
            <person name="Stajich J.E."/>
            <person name="Smith M.E."/>
            <person name="Bonito G."/>
            <person name="Spatafora J.W."/>
        </authorList>
    </citation>
    <scope>NUCLEOTIDE SEQUENCE [LARGE SCALE GENOMIC DNA]</scope>
    <source>
        <strain evidence="1 2">GMNB39</strain>
    </source>
</reference>
<evidence type="ECO:0000313" key="2">
    <source>
        <dbReference type="Proteomes" id="UP000268093"/>
    </source>
</evidence>
<proteinExistence type="predicted"/>
<accession>A0A433D2B0</accession>
<protein>
    <submittedName>
        <fullName evidence="1">Uncharacterized protein</fullName>
    </submittedName>
</protein>